<comment type="subcellular location">
    <subcellularLocation>
        <location evidence="6">Cytoplasm</location>
    </subcellularLocation>
</comment>
<feature type="compositionally biased region" description="Pro residues" evidence="7">
    <location>
        <begin position="56"/>
        <end position="68"/>
    </location>
</feature>
<dbReference type="Gene3D" id="3.30.300.20">
    <property type="match status" value="1"/>
</dbReference>
<comment type="caution">
    <text evidence="6">Lacks conserved residue(s) required for the propagation of feature annotation.</text>
</comment>
<evidence type="ECO:0000259" key="8">
    <source>
        <dbReference type="PROSITE" id="PS51061"/>
    </source>
</evidence>
<keyword evidence="3 6" id="KW-0133">Cell shape</keyword>
<comment type="domain">
    <text evidence="6">Has an N-terminal Jag-N domain and 2 RNA-binding domains (KH and R3H).</text>
</comment>
<evidence type="ECO:0000256" key="5">
    <source>
        <dbReference type="ARBA" id="ARBA00023316"/>
    </source>
</evidence>
<comment type="function">
    <text evidence="6">A probable RNA chaperone. Forms a complex with KhpA which binds to cellular RNA and controls its expression. Plays a role in peptidoglycan (PG) homeostasis and cell length regulation.</text>
</comment>
<dbReference type="EMBL" id="AYZQ01000003">
    <property type="protein sequence ID" value="KRM71668.1"/>
    <property type="molecule type" value="Genomic_DNA"/>
</dbReference>
<reference evidence="9 10" key="1">
    <citation type="journal article" date="2015" name="Genome Announc.">
        <title>Expanding the biotechnology potential of lactobacilli through comparative genomics of 213 strains and associated genera.</title>
        <authorList>
            <person name="Sun Z."/>
            <person name="Harris H.M."/>
            <person name="McCann A."/>
            <person name="Guo C."/>
            <person name="Argimon S."/>
            <person name="Zhang W."/>
            <person name="Yang X."/>
            <person name="Jeffery I.B."/>
            <person name="Cooney J.C."/>
            <person name="Kagawa T.F."/>
            <person name="Liu W."/>
            <person name="Song Y."/>
            <person name="Salvetti E."/>
            <person name="Wrobel A."/>
            <person name="Rasinkangas P."/>
            <person name="Parkhill J."/>
            <person name="Rea M.C."/>
            <person name="O'Sullivan O."/>
            <person name="Ritari J."/>
            <person name="Douillard F.P."/>
            <person name="Paul Ross R."/>
            <person name="Yang R."/>
            <person name="Briner A.E."/>
            <person name="Felis G.E."/>
            <person name="de Vos W.M."/>
            <person name="Barrangou R."/>
            <person name="Klaenhammer T.R."/>
            <person name="Caufield P.W."/>
            <person name="Cui Y."/>
            <person name="Zhang H."/>
            <person name="O'Toole P.W."/>
        </authorList>
    </citation>
    <scope>NUCLEOTIDE SEQUENCE [LARGE SCALE GENOMIC DNA]</scope>
    <source>
        <strain evidence="9 10">DSM 23927</strain>
    </source>
</reference>
<keyword evidence="2 6" id="KW-0694">RNA-binding</keyword>
<dbReference type="SUPFAM" id="SSF82708">
    <property type="entry name" value="R3H domain"/>
    <property type="match status" value="1"/>
</dbReference>
<sequence length="228" mass="24924">MPTFQGKTIQAAIDAGLASMQVERDAVNVEVLTAGKRGFLGFGRQAAEVTLTLIPKPEPTPVATPAPETPVASSRNDDTALAHVQSFLTETTKAMGLNVTVDQQQQGNEVTFQMTTDQDALLIGKHGKIINALQYLAQTLFNHQGKRKLSILLDVGDYRQRRATTVERLAGKSAREVVATGKSVYLDAMPALERKVIHATLADNEFVTTRSEGRDPYRYVVVLPKKQH</sequence>
<dbReference type="InterPro" id="IPR015946">
    <property type="entry name" value="KH_dom-like_a/b"/>
</dbReference>
<dbReference type="CDD" id="cd02644">
    <property type="entry name" value="R3H_jag"/>
    <property type="match status" value="1"/>
</dbReference>
<dbReference type="RefSeq" id="WP_057894619.1">
    <property type="nucleotide sequence ID" value="NZ_AYZQ01000003.1"/>
</dbReference>
<dbReference type="PANTHER" id="PTHR35800:SF1">
    <property type="entry name" value="RNA-BINDING PROTEIN KHPB"/>
    <property type="match status" value="1"/>
</dbReference>
<comment type="similarity">
    <text evidence="6">Belongs to the KhpB RNA-binding protein family.</text>
</comment>
<comment type="subunit">
    <text evidence="6">Forms a complex with KhpA.</text>
</comment>
<dbReference type="InterPro" id="IPR038247">
    <property type="entry name" value="Jag_N_dom_sf"/>
</dbReference>
<evidence type="ECO:0000256" key="3">
    <source>
        <dbReference type="ARBA" id="ARBA00022960"/>
    </source>
</evidence>
<name>A0A0R2B117_9LACO</name>
<dbReference type="SMART" id="SM00393">
    <property type="entry name" value="R3H"/>
    <property type="match status" value="1"/>
</dbReference>
<dbReference type="GO" id="GO:0005737">
    <property type="term" value="C:cytoplasm"/>
    <property type="evidence" value="ECO:0007669"/>
    <property type="project" value="UniProtKB-SubCell"/>
</dbReference>
<dbReference type="Pfam" id="PF13083">
    <property type="entry name" value="KH_KhpA-B"/>
    <property type="match status" value="1"/>
</dbReference>
<keyword evidence="1 6" id="KW-0963">Cytoplasm</keyword>
<dbReference type="AlphaFoldDB" id="A0A0R2B117"/>
<proteinExistence type="inferred from homology"/>
<dbReference type="Gene3D" id="3.30.30.80">
    <property type="entry name" value="probable RNA-binding protein from clostridium symbiosum atcc 14940"/>
    <property type="match status" value="1"/>
</dbReference>
<comment type="caution">
    <text evidence="9">The sequence shown here is derived from an EMBL/GenBank/DDBJ whole genome shotgun (WGS) entry which is preliminary data.</text>
</comment>
<keyword evidence="10" id="KW-1185">Reference proteome</keyword>
<feature type="domain" description="R3H" evidence="8">
    <location>
        <begin position="160"/>
        <end position="226"/>
    </location>
</feature>
<protein>
    <recommendedName>
        <fullName evidence="6">RNA-binding protein KhpB</fullName>
    </recommendedName>
    <alternativeName>
        <fullName evidence="6">RNA-binding protein EloR</fullName>
    </alternativeName>
</protein>
<accession>A0A0R2B117</accession>
<evidence type="ECO:0000256" key="4">
    <source>
        <dbReference type="ARBA" id="ARBA00023186"/>
    </source>
</evidence>
<dbReference type="Pfam" id="PF01424">
    <property type="entry name" value="R3H"/>
    <property type="match status" value="1"/>
</dbReference>
<dbReference type="GO" id="GO:0071555">
    <property type="term" value="P:cell wall organization"/>
    <property type="evidence" value="ECO:0007669"/>
    <property type="project" value="UniProtKB-KW"/>
</dbReference>
<dbReference type="InterPro" id="IPR034079">
    <property type="entry name" value="R3H_KhpB"/>
</dbReference>
<dbReference type="CDD" id="cd02414">
    <property type="entry name" value="KH-II_Jag"/>
    <property type="match status" value="1"/>
</dbReference>
<evidence type="ECO:0000313" key="10">
    <source>
        <dbReference type="Proteomes" id="UP000051672"/>
    </source>
</evidence>
<dbReference type="PROSITE" id="PS51061">
    <property type="entry name" value="R3H"/>
    <property type="match status" value="1"/>
</dbReference>
<dbReference type="STRING" id="1423727.FC34_GL001325"/>
<evidence type="ECO:0000256" key="1">
    <source>
        <dbReference type="ARBA" id="ARBA00022490"/>
    </source>
</evidence>
<dbReference type="GO" id="GO:0008360">
    <property type="term" value="P:regulation of cell shape"/>
    <property type="evidence" value="ECO:0007669"/>
    <property type="project" value="UniProtKB-KW"/>
</dbReference>
<evidence type="ECO:0000256" key="6">
    <source>
        <dbReference type="HAMAP-Rule" id="MF_00867"/>
    </source>
</evidence>
<dbReference type="GO" id="GO:0009252">
    <property type="term" value="P:peptidoglycan biosynthetic process"/>
    <property type="evidence" value="ECO:0007669"/>
    <property type="project" value="UniProtKB-UniRule"/>
</dbReference>
<dbReference type="PANTHER" id="PTHR35800">
    <property type="entry name" value="PROTEIN JAG"/>
    <property type="match status" value="1"/>
</dbReference>
<dbReference type="InterPro" id="IPR036867">
    <property type="entry name" value="R3H_dom_sf"/>
</dbReference>
<dbReference type="InterPro" id="IPR038008">
    <property type="entry name" value="Jag_KH"/>
</dbReference>
<dbReference type="NCBIfam" id="NF041568">
    <property type="entry name" value="Jag_EloR"/>
    <property type="match status" value="1"/>
</dbReference>
<dbReference type="Gene3D" id="3.30.1370.50">
    <property type="entry name" value="R3H-like domain"/>
    <property type="match status" value="1"/>
</dbReference>
<dbReference type="InterPro" id="IPR032782">
    <property type="entry name" value="KhpB_N"/>
</dbReference>
<dbReference type="GO" id="GO:0003723">
    <property type="term" value="F:RNA binding"/>
    <property type="evidence" value="ECO:0007669"/>
    <property type="project" value="UniProtKB-UniRule"/>
</dbReference>
<evidence type="ECO:0000313" key="9">
    <source>
        <dbReference type="EMBL" id="KRM71668.1"/>
    </source>
</evidence>
<dbReference type="HAMAP" id="MF_00867">
    <property type="entry name" value="KhpB"/>
    <property type="match status" value="1"/>
</dbReference>
<dbReference type="SMART" id="SM01245">
    <property type="entry name" value="Jag_N"/>
    <property type="match status" value="1"/>
</dbReference>
<dbReference type="Proteomes" id="UP000051672">
    <property type="component" value="Unassembled WGS sequence"/>
</dbReference>
<evidence type="ECO:0000256" key="7">
    <source>
        <dbReference type="SAM" id="MobiDB-lite"/>
    </source>
</evidence>
<dbReference type="OrthoDB" id="9794483at2"/>
<organism evidence="9 10">
    <name type="scientific">Lacticaseibacillus brantae DSM 23927</name>
    <dbReference type="NCBI Taxonomy" id="1423727"/>
    <lineage>
        <taxon>Bacteria</taxon>
        <taxon>Bacillati</taxon>
        <taxon>Bacillota</taxon>
        <taxon>Bacilli</taxon>
        <taxon>Lactobacillales</taxon>
        <taxon>Lactobacillaceae</taxon>
        <taxon>Lacticaseibacillus</taxon>
    </lineage>
</organism>
<keyword evidence="4 6" id="KW-0143">Chaperone</keyword>
<gene>
    <name evidence="6" type="primary">khpB</name>
    <name evidence="6" type="synonym">eloR</name>
    <name evidence="9" type="ORF">FC34_GL001325</name>
</gene>
<dbReference type="Pfam" id="PF14804">
    <property type="entry name" value="Jag_N"/>
    <property type="match status" value="1"/>
</dbReference>
<dbReference type="InterPro" id="IPR001374">
    <property type="entry name" value="R3H_dom"/>
</dbReference>
<keyword evidence="5 6" id="KW-0961">Cell wall biogenesis/degradation</keyword>
<dbReference type="PATRIC" id="fig|1423727.3.peg.1345"/>
<dbReference type="InterPro" id="IPR039247">
    <property type="entry name" value="KhpB"/>
</dbReference>
<feature type="region of interest" description="Disordered" evidence="7">
    <location>
        <begin position="56"/>
        <end position="76"/>
    </location>
</feature>
<evidence type="ECO:0000256" key="2">
    <source>
        <dbReference type="ARBA" id="ARBA00022884"/>
    </source>
</evidence>